<evidence type="ECO:0000256" key="1">
    <source>
        <dbReference type="SAM" id="MobiDB-lite"/>
    </source>
</evidence>
<evidence type="ECO:0000313" key="5">
    <source>
        <dbReference type="Proteomes" id="UP000011599"/>
    </source>
</evidence>
<evidence type="ECO:0000313" key="4">
    <source>
        <dbReference type="EMBL" id="ELY39632.1"/>
    </source>
</evidence>
<accession>L9VRN2</accession>
<dbReference type="PATRIC" id="fig|1114856.3.peg.2744"/>
<dbReference type="AlphaFoldDB" id="L9VRN2"/>
<keyword evidence="5" id="KW-1185">Reference proteome</keyword>
<dbReference type="RefSeq" id="WP_006090529.1">
    <property type="nucleotide sequence ID" value="NZ_AOHW01000036.1"/>
</dbReference>
<dbReference type="InterPro" id="IPR058421">
    <property type="entry name" value="DUF8108_C"/>
</dbReference>
<gene>
    <name evidence="4" type="ORF">C496_13181</name>
</gene>
<dbReference type="Proteomes" id="UP000011599">
    <property type="component" value="Unassembled WGS sequence"/>
</dbReference>
<keyword evidence="2" id="KW-1133">Transmembrane helix</keyword>
<dbReference type="OrthoDB" id="53394at2157"/>
<dbReference type="Pfam" id="PF26413">
    <property type="entry name" value="DUF8108"/>
    <property type="match status" value="1"/>
</dbReference>
<comment type="caution">
    <text evidence="4">The sequence shown here is derived from an EMBL/GenBank/DDBJ whole genome shotgun (WGS) entry which is preliminary data.</text>
</comment>
<proteinExistence type="predicted"/>
<dbReference type="EMBL" id="AOHW01000036">
    <property type="protein sequence ID" value="ELY39632.1"/>
    <property type="molecule type" value="Genomic_DNA"/>
</dbReference>
<feature type="domain" description="DUF8108" evidence="3">
    <location>
        <begin position="82"/>
        <end position="151"/>
    </location>
</feature>
<keyword evidence="2" id="KW-0472">Membrane</keyword>
<keyword evidence="2" id="KW-0812">Transmembrane</keyword>
<feature type="transmembrane region" description="Helical" evidence="2">
    <location>
        <begin position="20"/>
        <end position="43"/>
    </location>
</feature>
<protein>
    <recommendedName>
        <fullName evidence="3">DUF8108 domain-containing protein</fullName>
    </recommendedName>
</protein>
<evidence type="ECO:0000256" key="2">
    <source>
        <dbReference type="SAM" id="Phobius"/>
    </source>
</evidence>
<feature type="transmembrane region" description="Helical" evidence="2">
    <location>
        <begin position="49"/>
        <end position="72"/>
    </location>
</feature>
<sequence length="183" mass="20383">MSSKRSGAVELADRVAEICYALAGWLTVVFGIGIAFVAISGFLASEPHLGNALLAIVLFAVGFVVASLGIFVNPGMRRRLNRRHSPSAFGRVRSVDRRVVRPDEDCDERCIACDSRVERGLVRRYREEYALAGLPVYTRSTDYNYYCLECATNEVLDESAARDGKRDGEHSRRPVDDPALERR</sequence>
<feature type="region of interest" description="Disordered" evidence="1">
    <location>
        <begin position="159"/>
        <end position="183"/>
    </location>
</feature>
<organism evidence="4 5">
    <name type="scientific">Natronorubrum tibetense GA33</name>
    <dbReference type="NCBI Taxonomy" id="1114856"/>
    <lineage>
        <taxon>Archaea</taxon>
        <taxon>Methanobacteriati</taxon>
        <taxon>Methanobacteriota</taxon>
        <taxon>Stenosarchaea group</taxon>
        <taxon>Halobacteria</taxon>
        <taxon>Halobacteriales</taxon>
        <taxon>Natrialbaceae</taxon>
        <taxon>Natronorubrum</taxon>
    </lineage>
</organism>
<evidence type="ECO:0000259" key="3">
    <source>
        <dbReference type="Pfam" id="PF26413"/>
    </source>
</evidence>
<reference evidence="4 5" key="1">
    <citation type="journal article" date="2014" name="PLoS Genet.">
        <title>Phylogenetically driven sequencing of extremely halophilic archaea reveals strategies for static and dynamic osmo-response.</title>
        <authorList>
            <person name="Becker E.A."/>
            <person name="Seitzer P.M."/>
            <person name="Tritt A."/>
            <person name="Larsen D."/>
            <person name="Krusor M."/>
            <person name="Yao A.I."/>
            <person name="Wu D."/>
            <person name="Madern D."/>
            <person name="Eisen J.A."/>
            <person name="Darling A.E."/>
            <person name="Facciotti M.T."/>
        </authorList>
    </citation>
    <scope>NUCLEOTIDE SEQUENCE [LARGE SCALE GENOMIC DNA]</scope>
    <source>
        <strain evidence="4 5">GA33</strain>
    </source>
</reference>
<name>L9VRN2_9EURY</name>
<dbReference type="eggNOG" id="arCOG09254">
    <property type="taxonomic scope" value="Archaea"/>
</dbReference>